<dbReference type="AlphaFoldDB" id="A0A3S9HUS9"/>
<dbReference type="EMBL" id="CP034463">
    <property type="protein sequence ID" value="AZP15878.1"/>
    <property type="molecule type" value="Genomic_DNA"/>
</dbReference>
<feature type="compositionally biased region" description="Basic and acidic residues" evidence="1">
    <location>
        <begin position="104"/>
        <end position="120"/>
    </location>
</feature>
<feature type="compositionally biased region" description="Pro residues" evidence="1">
    <location>
        <begin position="233"/>
        <end position="249"/>
    </location>
</feature>
<evidence type="ECO:0000256" key="1">
    <source>
        <dbReference type="SAM" id="MobiDB-lite"/>
    </source>
</evidence>
<feature type="domain" description="eCIS core" evidence="2">
    <location>
        <begin position="111"/>
        <end position="182"/>
    </location>
</feature>
<protein>
    <submittedName>
        <fullName evidence="3">DUF4157 domain-containing protein</fullName>
    </submittedName>
</protein>
<dbReference type="RefSeq" id="WP_126270246.1">
    <property type="nucleotide sequence ID" value="NZ_CP034463.1"/>
</dbReference>
<proteinExistence type="predicted"/>
<dbReference type="Pfam" id="PF13699">
    <property type="entry name" value="eCIS_core"/>
    <property type="match status" value="1"/>
</dbReference>
<reference evidence="3 4" key="1">
    <citation type="submission" date="2018-12" db="EMBL/GenBank/DDBJ databases">
        <authorList>
            <person name="Li K."/>
        </authorList>
    </citation>
    <scope>NUCLEOTIDE SEQUENCE [LARGE SCALE GENOMIC DNA]</scope>
    <source>
        <strain evidence="4">CR22</strain>
    </source>
</reference>
<sequence>MEQPERPEQPGRPSYGPTVGERLAAQARALLARRTADPGWRAALAPVLARGRSLPVPQTSPRRRTEVRVPPVGHESPPAQLGWPDSVNTPASWPASRPAPAPDASRHEGSPLRGDLRERLAPVVGPDVDRVRVHDDEQAATIAAAHGADAVTLGEDVFLGGPRATRPERLALLAHEVWHATEPGRTGGAPHRATASGAAEEERAALAVESEFLHGPAGVRVPGAPPHEAAGRPPSPAVSPPSTPVPAPPSATGSSATGTAAHPMTARPDRHSEPPSQALDPQALRDVVREVLRGELRDGAARQLRADLAIELERGA</sequence>
<feature type="compositionally biased region" description="Low complexity" evidence="1">
    <location>
        <begin position="205"/>
        <end position="222"/>
    </location>
</feature>
<feature type="region of interest" description="Disordered" evidence="1">
    <location>
        <begin position="181"/>
        <end position="283"/>
    </location>
</feature>
<evidence type="ECO:0000313" key="3">
    <source>
        <dbReference type="EMBL" id="AZP15878.1"/>
    </source>
</evidence>
<name>A0A3S9HUS9_9ACTN</name>
<evidence type="ECO:0000313" key="4">
    <source>
        <dbReference type="Proteomes" id="UP000280197"/>
    </source>
</evidence>
<dbReference type="KEGG" id="saqu:EJC51_07025"/>
<feature type="region of interest" description="Disordered" evidence="1">
    <location>
        <begin position="45"/>
        <end position="129"/>
    </location>
</feature>
<accession>A0A3S9HUS9</accession>
<keyword evidence="4" id="KW-1185">Reference proteome</keyword>
<gene>
    <name evidence="3" type="ORF">EJC51_07025</name>
</gene>
<dbReference type="InterPro" id="IPR025295">
    <property type="entry name" value="eCIS_core_dom"/>
</dbReference>
<feature type="region of interest" description="Disordered" evidence="1">
    <location>
        <begin position="1"/>
        <end position="21"/>
    </location>
</feature>
<dbReference type="Proteomes" id="UP000280197">
    <property type="component" value="Chromosome"/>
</dbReference>
<organism evidence="3 4">
    <name type="scientific">Streptomyces aquilus</name>
    <dbReference type="NCBI Taxonomy" id="2548456"/>
    <lineage>
        <taxon>Bacteria</taxon>
        <taxon>Bacillati</taxon>
        <taxon>Actinomycetota</taxon>
        <taxon>Actinomycetes</taxon>
        <taxon>Kitasatosporales</taxon>
        <taxon>Streptomycetaceae</taxon>
        <taxon>Streptomyces</taxon>
    </lineage>
</organism>
<feature type="compositionally biased region" description="Low complexity" evidence="1">
    <location>
        <begin position="250"/>
        <end position="261"/>
    </location>
</feature>
<evidence type="ECO:0000259" key="2">
    <source>
        <dbReference type="Pfam" id="PF13699"/>
    </source>
</evidence>